<proteinExistence type="predicted"/>
<dbReference type="EMBL" id="LN890537">
    <property type="protein sequence ID" value="CUS22324.1"/>
    <property type="molecule type" value="Genomic_DNA"/>
</dbReference>
<evidence type="ECO:0000313" key="6">
    <source>
        <dbReference type="Proteomes" id="UP000236544"/>
    </source>
</evidence>
<dbReference type="Pfam" id="PF05224">
    <property type="entry name" value="NDT80_PhoG"/>
    <property type="match status" value="1"/>
</dbReference>
<dbReference type="FunFam" id="2.60.40.1390:FF:000005">
    <property type="entry name" value="Meiosis-specific transcription factor NDT80"/>
    <property type="match status" value="1"/>
</dbReference>
<keyword evidence="6" id="KW-1185">Reference proteome</keyword>
<dbReference type="GO" id="GO:0000228">
    <property type="term" value="C:nuclear chromosome"/>
    <property type="evidence" value="ECO:0007669"/>
    <property type="project" value="TreeGrafter"/>
</dbReference>
<evidence type="ECO:0000256" key="1">
    <source>
        <dbReference type="ARBA" id="ARBA00023125"/>
    </source>
</evidence>
<accession>A0A0P1KQG2</accession>
<dbReference type="SUPFAM" id="SSF49417">
    <property type="entry name" value="p53-like transcription factors"/>
    <property type="match status" value="1"/>
</dbReference>
<evidence type="ECO:0000259" key="4">
    <source>
        <dbReference type="PROSITE" id="PS51517"/>
    </source>
</evidence>
<dbReference type="InterPro" id="IPR024061">
    <property type="entry name" value="NDT80_DNA-bd_dom"/>
</dbReference>
<feature type="region of interest" description="Disordered" evidence="3">
    <location>
        <begin position="588"/>
        <end position="630"/>
    </location>
</feature>
<name>A0A0P1KQG2_9SACH</name>
<dbReference type="GO" id="GO:0045944">
    <property type="term" value="P:positive regulation of transcription by RNA polymerase II"/>
    <property type="evidence" value="ECO:0007669"/>
    <property type="project" value="TreeGrafter"/>
</dbReference>
<protein>
    <submittedName>
        <fullName evidence="5">LAQU0S05e02806g1_1</fullName>
    </submittedName>
</protein>
<gene>
    <name evidence="5" type="ORF">LAQU0_S05e02806g</name>
</gene>
<evidence type="ECO:0000256" key="3">
    <source>
        <dbReference type="SAM" id="MobiDB-lite"/>
    </source>
</evidence>
<dbReference type="InterPro" id="IPR008967">
    <property type="entry name" value="p53-like_TF_DNA-bd_sf"/>
</dbReference>
<keyword evidence="1 2" id="KW-0238">DNA-binding</keyword>
<feature type="compositionally biased region" description="Polar residues" evidence="3">
    <location>
        <begin position="51"/>
        <end position="61"/>
    </location>
</feature>
<organism evidence="5 6">
    <name type="scientific">Lachancea quebecensis</name>
    <dbReference type="NCBI Taxonomy" id="1654605"/>
    <lineage>
        <taxon>Eukaryota</taxon>
        <taxon>Fungi</taxon>
        <taxon>Dikarya</taxon>
        <taxon>Ascomycota</taxon>
        <taxon>Saccharomycotina</taxon>
        <taxon>Saccharomycetes</taxon>
        <taxon>Saccharomycetales</taxon>
        <taxon>Saccharomycetaceae</taxon>
        <taxon>Lachancea</taxon>
    </lineage>
</organism>
<dbReference type="PANTHER" id="PTHR35144">
    <property type="entry name" value="MEIOSIS-SPECIFIC TRANSCRIPTION FACTOR NDT80"/>
    <property type="match status" value="1"/>
</dbReference>
<dbReference type="InterPro" id="IPR037141">
    <property type="entry name" value="NDT80_DNA-bd_dom_sf"/>
</dbReference>
<dbReference type="GO" id="GO:0003677">
    <property type="term" value="F:DNA binding"/>
    <property type="evidence" value="ECO:0007669"/>
    <property type="project" value="UniProtKB-KW"/>
</dbReference>
<dbReference type="AlphaFoldDB" id="A0A0P1KQG2"/>
<evidence type="ECO:0000256" key="2">
    <source>
        <dbReference type="PROSITE-ProRule" id="PRU00850"/>
    </source>
</evidence>
<dbReference type="Proteomes" id="UP000236544">
    <property type="component" value="Unassembled WGS sequence"/>
</dbReference>
<reference evidence="6" key="1">
    <citation type="submission" date="2015-10" db="EMBL/GenBank/DDBJ databases">
        <authorList>
            <person name="Devillers H."/>
        </authorList>
    </citation>
    <scope>NUCLEOTIDE SEQUENCE [LARGE SCALE GENOMIC DNA]</scope>
</reference>
<feature type="compositionally biased region" description="Polar residues" evidence="3">
    <location>
        <begin position="591"/>
        <end position="603"/>
    </location>
</feature>
<dbReference type="GO" id="GO:0003700">
    <property type="term" value="F:DNA-binding transcription factor activity"/>
    <property type="evidence" value="ECO:0007669"/>
    <property type="project" value="UniProtKB-UniRule"/>
</dbReference>
<dbReference type="PANTHER" id="PTHR35144:SF2">
    <property type="entry name" value="MEIOSIS-SPECIFIC TRANSCRIPTION FACTOR NDT80"/>
    <property type="match status" value="1"/>
</dbReference>
<dbReference type="InterPro" id="IPR052605">
    <property type="entry name" value="Fungal_trans_regulator"/>
</dbReference>
<evidence type="ECO:0000313" key="5">
    <source>
        <dbReference type="EMBL" id="CUS22324.1"/>
    </source>
</evidence>
<feature type="region of interest" description="Disordered" evidence="3">
    <location>
        <begin position="25"/>
        <end position="69"/>
    </location>
</feature>
<sequence>MPDDANEETIQEFAYSLNVEDGLKDITESEMHDDLDEAIIKNRSSGKDENSGGSERSAQQRRTGKRRKAHGRLKNFVYNPESSSTRSQCKGVLSAKDKSENNVETITHEDGSTSNYFDKRRLKIAPRSTLQFKIGPSFETVGRYCQVMRSRDKKPVNFLLRPRIDRGFDHIDDEWIGYKRNYFTLVTSFEVESLELPEFLNQSFEVAGVSSASKTLKPKYFAVRLMAVCDEDESQVSLVQHTAKRDKGPQFEPPILALVPAMLPSHQIIREASNVRNESKMKKYDSLFFFYRNANTEEFAPGSVVHTYPKDRIKKVARYERVQFSSSINAKKQPNQCKHFKLRVVLGCVVDGQHLNQGSYCAYQGLDCLVENGACTFVPILEMETPPLVIRGRSPSNYSAALATPSPKRAKACQNSISLARNSGPGKRAPVCSPLTRGTPRAVFRASEFQNPNEDGIQKLRGAAKPLTFSSSNLKPSSNMKTPDLNMSKKIPQSLAFSEKRLDMQTMSSIEAVMMRHLPHILERGSVIEGLDLLSKHCIDNSYTIGMRDIELTPFLLGSPQDYGGHHSTPGFESDVFGLGMSPEPPHLQPPRNTCISRGTTKQLHPPRERKLNNKPASMDVTFSGKAPSTTNDEAAECTFSENSYQFHATINAKGSPGTTNVPRSVDPNPMDISFRLNMGTESASMPRPISNTGLAPRRMLTASGKPSDIFGASELFDEPSFYRH</sequence>
<feature type="DNA-binding region" description="NDT80" evidence="2">
    <location>
        <begin position="96"/>
        <end position="402"/>
    </location>
</feature>
<dbReference type="OrthoDB" id="2288358at2759"/>
<dbReference type="Gene3D" id="2.60.40.1390">
    <property type="entry name" value="NDT80 DNA-binding domain"/>
    <property type="match status" value="1"/>
</dbReference>
<dbReference type="PROSITE" id="PS51517">
    <property type="entry name" value="NDT80"/>
    <property type="match status" value="1"/>
</dbReference>
<feature type="domain" description="NDT80" evidence="4">
    <location>
        <begin position="96"/>
        <end position="402"/>
    </location>
</feature>
<dbReference type="GO" id="GO:0051321">
    <property type="term" value="P:meiotic cell cycle"/>
    <property type="evidence" value="ECO:0007669"/>
    <property type="project" value="TreeGrafter"/>
</dbReference>